<keyword evidence="1" id="KW-0472">Membrane</keyword>
<accession>A0A2R6B7N6</accession>
<dbReference type="AlphaFoldDB" id="A0A2R6B7N6"/>
<feature type="transmembrane region" description="Helical" evidence="1">
    <location>
        <begin position="152"/>
        <end position="171"/>
    </location>
</feature>
<protein>
    <submittedName>
        <fullName evidence="2">Uncharacterized protein</fullName>
    </submittedName>
</protein>
<feature type="transmembrane region" description="Helical" evidence="1">
    <location>
        <begin position="264"/>
        <end position="288"/>
    </location>
</feature>
<organism evidence="2 3">
    <name type="scientific">Candidatus Marsarchaeota G2 archaeon ECH_B_2</name>
    <dbReference type="NCBI Taxonomy" id="1978160"/>
    <lineage>
        <taxon>Archaea</taxon>
        <taxon>Candidatus Marsarchaeota</taxon>
        <taxon>Candidatus Marsarchaeota group 2</taxon>
    </lineage>
</organism>
<keyword evidence="1" id="KW-0812">Transmembrane</keyword>
<comment type="caution">
    <text evidence="2">The sequence shown here is derived from an EMBL/GenBank/DDBJ whole genome shotgun (WGS) entry which is preliminary data.</text>
</comment>
<keyword evidence="1" id="KW-1133">Transmembrane helix</keyword>
<sequence length="317" mass="34458">MSQTLTTLGDRTLGVVSSSRRFMRIGLGALWVIDGALQLQPAMFTPSFPVNVVGPALQSLPNPIYGYSLSILQTYIIPHISAWNILFAFLQLLIGALILSNRHKLRTLGLTLSLVWSGFLWVFGEGLGGIYASTMSGGVFPGTPSLLNGFPGAALLYAWLSILLLLPEHMWRLEGVFSPIRDGAAVLFAVSTLVQLSPLMWTAYGQASIFTANLDNLPTQLWFTVEGIAHFSVSHPVTANTLEVLAEGLAALGVWGVTPKRWGYIYATILLGFTWWFSLGLGGILTGLGTDPNTPPLILLLMTPYILRCRQTQPNQT</sequence>
<feature type="transmembrane region" description="Helical" evidence="1">
    <location>
        <begin position="183"/>
        <end position="204"/>
    </location>
</feature>
<feature type="transmembrane region" description="Helical" evidence="1">
    <location>
        <begin position="111"/>
        <end position="132"/>
    </location>
</feature>
<dbReference type="EMBL" id="NEXH01000020">
    <property type="protein sequence ID" value="PSN94651.1"/>
    <property type="molecule type" value="Genomic_DNA"/>
</dbReference>
<feature type="transmembrane region" description="Helical" evidence="1">
    <location>
        <begin position="76"/>
        <end position="99"/>
    </location>
</feature>
<dbReference type="Proteomes" id="UP000241284">
    <property type="component" value="Unassembled WGS sequence"/>
</dbReference>
<evidence type="ECO:0000313" key="3">
    <source>
        <dbReference type="Proteomes" id="UP000241284"/>
    </source>
</evidence>
<proteinExistence type="predicted"/>
<gene>
    <name evidence="2" type="ORF">B9Q06_08290</name>
</gene>
<evidence type="ECO:0000256" key="1">
    <source>
        <dbReference type="SAM" id="Phobius"/>
    </source>
</evidence>
<reference evidence="2 3" key="1">
    <citation type="submission" date="2017-04" db="EMBL/GenBank/DDBJ databases">
        <title>Novel microbial lineages endemic to geothermal iron-oxide mats fill important gaps in the evolutionary history of Archaea.</title>
        <authorList>
            <person name="Jay Z.J."/>
            <person name="Beam J.P."/>
            <person name="Dlakic M."/>
            <person name="Rusch D.B."/>
            <person name="Kozubal M.A."/>
            <person name="Inskeep W.P."/>
        </authorList>
    </citation>
    <scope>NUCLEOTIDE SEQUENCE [LARGE SCALE GENOMIC DNA]</scope>
    <source>
        <strain evidence="2">ECH_B_2</strain>
    </source>
</reference>
<name>A0A2R6B7N6_9ARCH</name>
<evidence type="ECO:0000313" key="2">
    <source>
        <dbReference type="EMBL" id="PSN94651.1"/>
    </source>
</evidence>